<keyword evidence="3" id="KW-1003">Cell membrane</keyword>
<dbReference type="PANTHER" id="PTHR43663:SF1">
    <property type="entry name" value="CHROMATE TRANSPORTER"/>
    <property type="match status" value="1"/>
</dbReference>
<organism evidence="8 9">
    <name type="scientific">Roseateles oligotrophus</name>
    <dbReference type="NCBI Taxonomy" id="1769250"/>
    <lineage>
        <taxon>Bacteria</taxon>
        <taxon>Pseudomonadati</taxon>
        <taxon>Pseudomonadota</taxon>
        <taxon>Betaproteobacteria</taxon>
        <taxon>Burkholderiales</taxon>
        <taxon>Sphaerotilaceae</taxon>
        <taxon>Roseateles</taxon>
    </lineage>
</organism>
<keyword evidence="6 7" id="KW-0472">Membrane</keyword>
<dbReference type="PANTHER" id="PTHR43663">
    <property type="entry name" value="CHROMATE TRANSPORT PROTEIN-RELATED"/>
    <property type="match status" value="1"/>
</dbReference>
<comment type="caution">
    <text evidence="8">The sequence shown here is derived from an EMBL/GenBank/DDBJ whole genome shotgun (WGS) entry which is preliminary data.</text>
</comment>
<evidence type="ECO:0000256" key="3">
    <source>
        <dbReference type="ARBA" id="ARBA00022475"/>
    </source>
</evidence>
<name>A0ABT2YMD2_9BURK</name>
<evidence type="ECO:0000256" key="7">
    <source>
        <dbReference type="SAM" id="Phobius"/>
    </source>
</evidence>
<reference evidence="8 9" key="1">
    <citation type="submission" date="2021-11" db="EMBL/GenBank/DDBJ databases">
        <authorList>
            <person name="Liang Q."/>
            <person name="Mou H."/>
            <person name="Liu Z."/>
        </authorList>
    </citation>
    <scope>NUCLEOTIDE SEQUENCE [LARGE SCALE GENOMIC DNA]</scope>
    <source>
        <strain evidence="8 9">CHU3</strain>
    </source>
</reference>
<evidence type="ECO:0000256" key="4">
    <source>
        <dbReference type="ARBA" id="ARBA00022692"/>
    </source>
</evidence>
<feature type="transmembrane region" description="Helical" evidence="7">
    <location>
        <begin position="145"/>
        <end position="161"/>
    </location>
</feature>
<keyword evidence="5 7" id="KW-1133">Transmembrane helix</keyword>
<comment type="subcellular location">
    <subcellularLocation>
        <location evidence="1">Cell membrane</location>
        <topology evidence="1">Multi-pass membrane protein</topology>
    </subcellularLocation>
</comment>
<accession>A0ABT2YMD2</accession>
<gene>
    <name evidence="8" type="ORF">LNV07_24200</name>
</gene>
<keyword evidence="4 7" id="KW-0812">Transmembrane</keyword>
<dbReference type="Proteomes" id="UP001209701">
    <property type="component" value="Unassembled WGS sequence"/>
</dbReference>
<dbReference type="InterPro" id="IPR003370">
    <property type="entry name" value="Chromate_transpt"/>
</dbReference>
<dbReference type="InterPro" id="IPR052518">
    <property type="entry name" value="CHR_Transporter"/>
</dbReference>
<comment type="similarity">
    <text evidence="2">Belongs to the chromate ion transporter (CHR) (TC 2.A.51) family.</text>
</comment>
<dbReference type="RefSeq" id="WP_263573787.1">
    <property type="nucleotide sequence ID" value="NZ_JAJIRN010000013.1"/>
</dbReference>
<dbReference type="EMBL" id="JAJIRN010000013">
    <property type="protein sequence ID" value="MCV2371204.1"/>
    <property type="molecule type" value="Genomic_DNA"/>
</dbReference>
<evidence type="ECO:0000313" key="8">
    <source>
        <dbReference type="EMBL" id="MCV2371204.1"/>
    </source>
</evidence>
<evidence type="ECO:0000313" key="9">
    <source>
        <dbReference type="Proteomes" id="UP001209701"/>
    </source>
</evidence>
<evidence type="ECO:0000256" key="5">
    <source>
        <dbReference type="ARBA" id="ARBA00022989"/>
    </source>
</evidence>
<evidence type="ECO:0000256" key="2">
    <source>
        <dbReference type="ARBA" id="ARBA00005262"/>
    </source>
</evidence>
<dbReference type="Pfam" id="PF02417">
    <property type="entry name" value="Chromate_transp"/>
    <property type="match status" value="1"/>
</dbReference>
<evidence type="ECO:0000256" key="6">
    <source>
        <dbReference type="ARBA" id="ARBA00023136"/>
    </source>
</evidence>
<protein>
    <submittedName>
        <fullName evidence="8">Chromate transporter</fullName>
    </submittedName>
</protein>
<evidence type="ECO:0000256" key="1">
    <source>
        <dbReference type="ARBA" id="ARBA00004651"/>
    </source>
</evidence>
<feature type="transmembrane region" description="Helical" evidence="7">
    <location>
        <begin position="79"/>
        <end position="102"/>
    </location>
</feature>
<keyword evidence="9" id="KW-1185">Reference proteome</keyword>
<proteinExistence type="inferred from homology"/>
<feature type="transmembrane region" description="Helical" evidence="7">
    <location>
        <begin position="167"/>
        <end position="184"/>
    </location>
</feature>
<feature type="transmembrane region" description="Helical" evidence="7">
    <location>
        <begin position="114"/>
        <end position="133"/>
    </location>
</feature>
<sequence length="192" mass="20412">MKASAAPASLGELFWAFNRLALQGFGGVLAVAQRELVERLGWLSREEFLDTFAIAQVLPGPNIVNISLMLGDRFFGTRGAFAALAGMLLFPAIIVIGMAALYGQFASHPVVANALRGMGAVSAGLILATGLKLLPSLKRSPMGRLPAILLALLTIIAVLWLRLPLPQLLLGLGGLGMALAWWQMRRATKVTP</sequence>